<protein>
    <submittedName>
        <fullName evidence="2">Uncharacterized protein</fullName>
    </submittedName>
</protein>
<comment type="caution">
    <text evidence="2">The sequence shown here is derived from an EMBL/GenBank/DDBJ whole genome shotgun (WGS) entry which is preliminary data.</text>
</comment>
<keyword evidence="1" id="KW-0472">Membrane</keyword>
<dbReference type="EMBL" id="JAUHHV010000009">
    <property type="protein sequence ID" value="KAK1412512.1"/>
    <property type="molecule type" value="Genomic_DNA"/>
</dbReference>
<reference evidence="2" key="1">
    <citation type="journal article" date="2023" name="bioRxiv">
        <title>Improved chromosome-level genome assembly for marigold (Tagetes erecta).</title>
        <authorList>
            <person name="Jiang F."/>
            <person name="Yuan L."/>
            <person name="Wang S."/>
            <person name="Wang H."/>
            <person name="Xu D."/>
            <person name="Wang A."/>
            <person name="Fan W."/>
        </authorList>
    </citation>
    <scope>NUCLEOTIDE SEQUENCE</scope>
    <source>
        <strain evidence="2">WSJ</strain>
        <tissue evidence="2">Leaf</tissue>
    </source>
</reference>
<feature type="transmembrane region" description="Helical" evidence="1">
    <location>
        <begin position="47"/>
        <end position="70"/>
    </location>
</feature>
<name>A0AAD8K1D7_TARER</name>
<evidence type="ECO:0000313" key="3">
    <source>
        <dbReference type="Proteomes" id="UP001229421"/>
    </source>
</evidence>
<proteinExistence type="predicted"/>
<keyword evidence="1" id="KW-0812">Transmembrane</keyword>
<sequence>MVKRSEPLGDSINERDIGVELQVTTVDQFPTNISPTKKISCYLWRSAHLFSLSSSLIFITISISITTLHINPNLIILSIPKL</sequence>
<keyword evidence="1" id="KW-1133">Transmembrane helix</keyword>
<keyword evidence="3" id="KW-1185">Reference proteome</keyword>
<dbReference type="Proteomes" id="UP001229421">
    <property type="component" value="Unassembled WGS sequence"/>
</dbReference>
<organism evidence="2 3">
    <name type="scientific">Tagetes erecta</name>
    <name type="common">African marigold</name>
    <dbReference type="NCBI Taxonomy" id="13708"/>
    <lineage>
        <taxon>Eukaryota</taxon>
        <taxon>Viridiplantae</taxon>
        <taxon>Streptophyta</taxon>
        <taxon>Embryophyta</taxon>
        <taxon>Tracheophyta</taxon>
        <taxon>Spermatophyta</taxon>
        <taxon>Magnoliopsida</taxon>
        <taxon>eudicotyledons</taxon>
        <taxon>Gunneridae</taxon>
        <taxon>Pentapetalae</taxon>
        <taxon>asterids</taxon>
        <taxon>campanulids</taxon>
        <taxon>Asterales</taxon>
        <taxon>Asteraceae</taxon>
        <taxon>Asteroideae</taxon>
        <taxon>Heliantheae alliance</taxon>
        <taxon>Tageteae</taxon>
        <taxon>Tagetes</taxon>
    </lineage>
</organism>
<evidence type="ECO:0000313" key="2">
    <source>
        <dbReference type="EMBL" id="KAK1412512.1"/>
    </source>
</evidence>
<evidence type="ECO:0000256" key="1">
    <source>
        <dbReference type="SAM" id="Phobius"/>
    </source>
</evidence>
<dbReference type="AlphaFoldDB" id="A0AAD8K1D7"/>
<gene>
    <name evidence="2" type="ORF">QVD17_33822</name>
</gene>
<accession>A0AAD8K1D7</accession>